<evidence type="ECO:0000256" key="5">
    <source>
        <dbReference type="ARBA" id="ARBA00039314"/>
    </source>
</evidence>
<evidence type="ECO:0000256" key="7">
    <source>
        <dbReference type="ARBA" id="ARBA00042645"/>
    </source>
</evidence>
<dbReference type="GO" id="GO:0008474">
    <property type="term" value="F:palmitoyl-(protein) hydrolase activity"/>
    <property type="evidence" value="ECO:0007669"/>
    <property type="project" value="UniProtKB-EC"/>
</dbReference>
<evidence type="ECO:0000256" key="10">
    <source>
        <dbReference type="ARBA" id="ARBA00047409"/>
    </source>
</evidence>
<evidence type="ECO:0000256" key="1">
    <source>
        <dbReference type="ARBA" id="ARBA00012423"/>
    </source>
</evidence>
<dbReference type="EMBL" id="FP929003">
    <property type="protein sequence ID" value="CBK40950.1"/>
    <property type="molecule type" value="Genomic_DNA"/>
</dbReference>
<keyword evidence="3" id="KW-0809">Transit peptide</keyword>
<dbReference type="InterPro" id="IPR000073">
    <property type="entry name" value="AB_hydrolase_1"/>
</dbReference>
<protein>
    <recommendedName>
        <fullName evidence="5">Palmitoyl-protein thioesterase ABHD10, mitochondrial</fullName>
        <ecNumber evidence="4">3.1.1.93</ecNumber>
        <ecNumber evidence="1">3.1.2.22</ecNumber>
    </recommendedName>
    <alternativeName>
        <fullName evidence="7">Acyl-protein thioesterase ABHD10</fullName>
    </alternativeName>
    <alternativeName>
        <fullName evidence="8">Alpha/beta hydrolase domain-containing protein 10</fullName>
    </alternativeName>
    <alternativeName>
        <fullName evidence="6">Mycophenolic acid acyl-glucuronide esterase, mitochondrial</fullName>
    </alternativeName>
</protein>
<organism evidence="13 14">
    <name type="scientific">Nitrospira defluvii</name>
    <dbReference type="NCBI Taxonomy" id="330214"/>
    <lineage>
        <taxon>Bacteria</taxon>
        <taxon>Pseudomonadati</taxon>
        <taxon>Nitrospirota</taxon>
        <taxon>Nitrospiria</taxon>
        <taxon>Nitrospirales</taxon>
        <taxon>Nitrospiraceae</taxon>
        <taxon>Nitrospira</taxon>
    </lineage>
</organism>
<dbReference type="STRING" id="330214.NIDE1193"/>
<evidence type="ECO:0000256" key="9">
    <source>
        <dbReference type="ARBA" id="ARBA00046047"/>
    </source>
</evidence>
<dbReference type="GO" id="GO:0004553">
    <property type="term" value="F:hydrolase activity, hydrolyzing O-glycosyl compounds"/>
    <property type="evidence" value="ECO:0007669"/>
    <property type="project" value="TreeGrafter"/>
</dbReference>
<dbReference type="InterPro" id="IPR029058">
    <property type="entry name" value="AB_hydrolase_fold"/>
</dbReference>
<evidence type="ECO:0000256" key="2">
    <source>
        <dbReference type="ARBA" id="ARBA00022801"/>
    </source>
</evidence>
<comment type="catalytic activity">
    <reaction evidence="10">
        <text>S-hexadecanoyl-L-cysteinyl-[protein] + H2O = L-cysteinyl-[protein] + hexadecanoate + H(+)</text>
        <dbReference type="Rhea" id="RHEA:19233"/>
        <dbReference type="Rhea" id="RHEA-COMP:10131"/>
        <dbReference type="Rhea" id="RHEA-COMP:11032"/>
        <dbReference type="ChEBI" id="CHEBI:7896"/>
        <dbReference type="ChEBI" id="CHEBI:15377"/>
        <dbReference type="ChEBI" id="CHEBI:15378"/>
        <dbReference type="ChEBI" id="CHEBI:29950"/>
        <dbReference type="ChEBI" id="CHEBI:74151"/>
        <dbReference type="EC" id="3.1.2.22"/>
    </reaction>
    <physiologicalReaction direction="left-to-right" evidence="10">
        <dbReference type="Rhea" id="RHEA:19234"/>
    </physiologicalReaction>
</comment>
<comment type="catalytic activity">
    <reaction evidence="11">
        <text>mycophenolic acid O-acyl-beta-D-glucuronide + H2O = mycophenolate + D-glucuronate + H(+)</text>
        <dbReference type="Rhea" id="RHEA:34179"/>
        <dbReference type="ChEBI" id="CHEBI:15377"/>
        <dbReference type="ChEBI" id="CHEBI:15378"/>
        <dbReference type="ChEBI" id="CHEBI:58720"/>
        <dbReference type="ChEBI" id="CHEBI:62932"/>
        <dbReference type="ChEBI" id="CHEBI:66982"/>
        <dbReference type="EC" id="3.1.1.93"/>
    </reaction>
    <physiologicalReaction direction="left-to-right" evidence="11">
        <dbReference type="Rhea" id="RHEA:34180"/>
    </physiologicalReaction>
</comment>
<dbReference type="Gene3D" id="3.40.50.1820">
    <property type="entry name" value="alpha/beta hydrolase"/>
    <property type="match status" value="1"/>
</dbReference>
<gene>
    <name evidence="13" type="ORF">NIDE1193</name>
</gene>
<evidence type="ECO:0000259" key="12">
    <source>
        <dbReference type="Pfam" id="PF12697"/>
    </source>
</evidence>
<name>D8PCJ1_9BACT</name>
<feature type="domain" description="AB hydrolase-1" evidence="12">
    <location>
        <begin position="31"/>
        <end position="242"/>
    </location>
</feature>
<comment type="function">
    <text evidence="9">Acts as an acyl-protein thioesterase that hydrolyzes fatty acids from acylated residues in proteins. Regulates the mitochondrial S-depalmitoylation of the nucleophilic active site residue of peroxiredoxin-5/PRDX5, a key antioxidant protein, therefore modulating mitochondrial antioxidant ability. Also catalyzes the deglucuronidation of mycophenolic acid acyl-glucuronide, an active metabolite of the immunosuppressant drug mycophenolate.</text>
</comment>
<dbReference type="SUPFAM" id="SSF53474">
    <property type="entry name" value="alpha/beta-Hydrolases"/>
    <property type="match status" value="1"/>
</dbReference>
<evidence type="ECO:0000256" key="4">
    <source>
        <dbReference type="ARBA" id="ARBA00039132"/>
    </source>
</evidence>
<accession>D8PCJ1</accession>
<keyword evidence="2" id="KW-0378">Hydrolase</keyword>
<evidence type="ECO:0000256" key="11">
    <source>
        <dbReference type="ARBA" id="ARBA00047972"/>
    </source>
</evidence>
<evidence type="ECO:0000256" key="6">
    <source>
        <dbReference type="ARBA" id="ARBA00041520"/>
    </source>
</evidence>
<keyword evidence="14" id="KW-1185">Reference proteome</keyword>
<dbReference type="HOGENOM" id="CLU_048353_3_3_0"/>
<sequence>MEEPVFFHDTLGHRIAAVLARPEQATDHVAVLCHGFLSHKNSSSNQALTELMVGRGIATFRFDCFGHGDSDGPFAKLTTTIGVGQALAALHYLLTRGYHRLALVGSSFGGLVSILAAADWTRMHTSKPASIPPLACLALKCPVVDFGEELRLELGEDGLQEWKQTDTIPDLHGGATRLPLDYVFYQDCLNRIAYEPARTIAVPTVIVQGDHDEYVPLHQSQRLFEALPGPKRLEILPGADHRFTKASDFQRMLTLLTEWVARHPRT</sequence>
<dbReference type="EC" id="3.1.1.93" evidence="4"/>
<evidence type="ECO:0000256" key="3">
    <source>
        <dbReference type="ARBA" id="ARBA00022946"/>
    </source>
</evidence>
<evidence type="ECO:0000313" key="14">
    <source>
        <dbReference type="Proteomes" id="UP000001660"/>
    </source>
</evidence>
<dbReference type="Pfam" id="PF12697">
    <property type="entry name" value="Abhydrolase_6"/>
    <property type="match status" value="1"/>
</dbReference>
<dbReference type="PANTHER" id="PTHR16138:SF7">
    <property type="entry name" value="PALMITOYL-PROTEIN THIOESTERASE ABHD10, MITOCHONDRIAL"/>
    <property type="match status" value="1"/>
</dbReference>
<dbReference type="PANTHER" id="PTHR16138">
    <property type="entry name" value="MYCOPHENOLIC ACID ACYL-GLUCURONIDE ESTERASE, MITOCHONDRIAL"/>
    <property type="match status" value="1"/>
</dbReference>
<dbReference type="EC" id="3.1.2.22" evidence="1"/>
<dbReference type="KEGG" id="nde:NIDE1193"/>
<dbReference type="eggNOG" id="COG1073">
    <property type="taxonomic scope" value="Bacteria"/>
</dbReference>
<reference evidence="13 14" key="1">
    <citation type="journal article" date="2010" name="Proc. Natl. Acad. Sci. U.S.A.">
        <title>A Nitrospira metagenome illuminates the physiology and evolution of globally important nitrite-oxidizing bacteria.</title>
        <authorList>
            <person name="Lucker S."/>
            <person name="Wagner M."/>
            <person name="Maixner F."/>
            <person name="Pelletier E."/>
            <person name="Koch H."/>
            <person name="Vacherie B."/>
            <person name="Rattei T."/>
            <person name="Sinninghe Damste J."/>
            <person name="Spieck E."/>
            <person name="Le Paslier D."/>
            <person name="Daims H."/>
        </authorList>
    </citation>
    <scope>NUCLEOTIDE SEQUENCE [LARGE SCALE GENOMIC DNA]</scope>
</reference>
<dbReference type="InterPro" id="IPR052382">
    <property type="entry name" value="ABHD10_acyl-thioesterase"/>
</dbReference>
<dbReference type="GO" id="GO:0102390">
    <property type="term" value="F:mycophenolic acid acyl-glucuronide esterase activity"/>
    <property type="evidence" value="ECO:0007669"/>
    <property type="project" value="UniProtKB-EC"/>
</dbReference>
<dbReference type="AlphaFoldDB" id="D8PCJ1"/>
<evidence type="ECO:0000256" key="8">
    <source>
        <dbReference type="ARBA" id="ARBA00042704"/>
    </source>
</evidence>
<dbReference type="Proteomes" id="UP000001660">
    <property type="component" value="Chromosome"/>
</dbReference>
<evidence type="ECO:0000313" key="13">
    <source>
        <dbReference type="EMBL" id="CBK40950.1"/>
    </source>
</evidence>
<proteinExistence type="predicted"/>